<comment type="caution">
    <text evidence="1">The sequence shown here is derived from an EMBL/GenBank/DDBJ whole genome shotgun (WGS) entry which is preliminary data.</text>
</comment>
<organism evidence="1 2">
    <name type="scientific">Streptomyces pseudovenezuelae</name>
    <dbReference type="NCBI Taxonomy" id="67350"/>
    <lineage>
        <taxon>Bacteria</taxon>
        <taxon>Bacillati</taxon>
        <taxon>Actinomycetota</taxon>
        <taxon>Actinomycetes</taxon>
        <taxon>Kitasatosporales</taxon>
        <taxon>Streptomycetaceae</taxon>
        <taxon>Streptomyces</taxon>
        <taxon>Streptomyces aurantiacus group</taxon>
    </lineage>
</organism>
<sequence length="222" mass="24252">MTATIDTLLADARLPATPRRGTDVAAGLRRLAADAARRTPTTDVTHAAQAGQRLSVVCRWVLNEPDAAAHVAKIAEGPDRGPMTEDELDVDGALVFACLLHLTGHPESAQFWWQLAAGASSRAAAYCLHLHHLCLGESRRARHWFHQLTHSMADTAPPDAAFLDGLEIFARYVRVNGSRAHPPTGRLENEVERLAARAHCSVIVARPDRQLVARLQEFTEGR</sequence>
<gene>
    <name evidence="1" type="ORF">M2283_009023</name>
</gene>
<accession>A0ABT6LZD5</accession>
<evidence type="ECO:0000313" key="1">
    <source>
        <dbReference type="EMBL" id="MDH6221676.1"/>
    </source>
</evidence>
<keyword evidence="2" id="KW-1185">Reference proteome</keyword>
<dbReference type="EMBL" id="JARXVH010000025">
    <property type="protein sequence ID" value="MDH6221676.1"/>
    <property type="molecule type" value="Genomic_DNA"/>
</dbReference>
<name>A0ABT6LZD5_9ACTN</name>
<reference evidence="1 2" key="1">
    <citation type="submission" date="2023-04" db="EMBL/GenBank/DDBJ databases">
        <title>Forest soil microbial communities from Buena Vista Peninsula, Colon Province, Panama.</title>
        <authorList>
            <person name="Bouskill N."/>
        </authorList>
    </citation>
    <scope>NUCLEOTIDE SEQUENCE [LARGE SCALE GENOMIC DNA]</scope>
    <source>
        <strain evidence="1 2">GGS1</strain>
    </source>
</reference>
<evidence type="ECO:0000313" key="2">
    <source>
        <dbReference type="Proteomes" id="UP001160499"/>
    </source>
</evidence>
<proteinExistence type="predicted"/>
<dbReference type="Proteomes" id="UP001160499">
    <property type="component" value="Unassembled WGS sequence"/>
</dbReference>
<protein>
    <submittedName>
        <fullName evidence="1">Uncharacterized protein</fullName>
    </submittedName>
</protein>
<dbReference type="RefSeq" id="WP_280882384.1">
    <property type="nucleotide sequence ID" value="NZ_JARXVH010000025.1"/>
</dbReference>